<gene>
    <name evidence="1" type="ORF">CSC3H3_15170</name>
</gene>
<evidence type="ECO:0000313" key="1">
    <source>
        <dbReference type="EMBL" id="AUG53905.1"/>
    </source>
</evidence>
<name>A0ABM6QBK1_9PROT</name>
<dbReference type="RefSeq" id="WP_101285371.1">
    <property type="nucleotide sequence ID" value="NZ_CP024199.1"/>
</dbReference>
<sequence length="154" mass="17011">MVKRREDGGTLDLFTDWEPPKVGVQFEDKSRIRASNVAARISRMVAEVMRESGVSREELASAMSAFLGHPVSKAMLDAYATQARGDHNISLARAIALVAVTKDARVIGTELDPLGLAVVPKRDLHGLRHLAWQERTRKAQAMADAEYQMWKGLA</sequence>
<accession>A0ABM6QBK1</accession>
<dbReference type="EMBL" id="CP024199">
    <property type="protein sequence ID" value="AUG53905.1"/>
    <property type="molecule type" value="Genomic_DNA"/>
</dbReference>
<organism evidence="1 2">
    <name type="scientific">Thalassospira marina</name>
    <dbReference type="NCBI Taxonomy" id="2048283"/>
    <lineage>
        <taxon>Bacteria</taxon>
        <taxon>Pseudomonadati</taxon>
        <taxon>Pseudomonadota</taxon>
        <taxon>Alphaproteobacteria</taxon>
        <taxon>Rhodospirillales</taxon>
        <taxon>Thalassospiraceae</taxon>
        <taxon>Thalassospira</taxon>
    </lineage>
</organism>
<protein>
    <submittedName>
        <fullName evidence="1">Uncharacterized protein</fullName>
    </submittedName>
</protein>
<proteinExistence type="predicted"/>
<dbReference type="Proteomes" id="UP000233458">
    <property type="component" value="Chromosome"/>
</dbReference>
<keyword evidence="2" id="KW-1185">Reference proteome</keyword>
<evidence type="ECO:0000313" key="2">
    <source>
        <dbReference type="Proteomes" id="UP000233458"/>
    </source>
</evidence>
<reference evidence="1 2" key="1">
    <citation type="submission" date="2017-10" db="EMBL/GenBank/DDBJ databases">
        <title>Biodiversity and function of Thalassospira species in the particle-attached aromatic-hydrocarbon-degrading consortia from the surface seawater of the China South Sea.</title>
        <authorList>
            <person name="Dong C."/>
            <person name="Liu R."/>
            <person name="Shao Z."/>
        </authorList>
    </citation>
    <scope>NUCLEOTIDE SEQUENCE [LARGE SCALE GENOMIC DNA]</scope>
    <source>
        <strain evidence="1 2">CSC3H3</strain>
    </source>
</reference>